<feature type="signal peptide" evidence="2">
    <location>
        <begin position="1"/>
        <end position="30"/>
    </location>
</feature>
<accession>A0A9W6LQV2</accession>
<feature type="compositionally biased region" description="Pro residues" evidence="1">
    <location>
        <begin position="105"/>
        <end position="125"/>
    </location>
</feature>
<feature type="region of interest" description="Disordered" evidence="1">
    <location>
        <begin position="76"/>
        <end position="125"/>
    </location>
</feature>
<feature type="chain" id="PRO_5040801519" description="Outer membrane beta-barrel protein" evidence="2">
    <location>
        <begin position="31"/>
        <end position="559"/>
    </location>
</feature>
<evidence type="ECO:0000256" key="1">
    <source>
        <dbReference type="SAM" id="MobiDB-lite"/>
    </source>
</evidence>
<feature type="region of interest" description="Disordered" evidence="1">
    <location>
        <begin position="26"/>
        <end position="63"/>
    </location>
</feature>
<dbReference type="AlphaFoldDB" id="A0A9W6LQV2"/>
<name>A0A9W6LQV2_9HYPH</name>
<evidence type="ECO:0008006" key="5">
    <source>
        <dbReference type="Google" id="ProtNLM"/>
    </source>
</evidence>
<comment type="caution">
    <text evidence="3">The sequence shown here is derived from an EMBL/GenBank/DDBJ whole genome shotgun (WGS) entry which is preliminary data.</text>
</comment>
<dbReference type="Proteomes" id="UP001144323">
    <property type="component" value="Unassembled WGS sequence"/>
</dbReference>
<dbReference type="EMBL" id="BSEC01000001">
    <property type="protein sequence ID" value="GLI91853.1"/>
    <property type="molecule type" value="Genomic_DNA"/>
</dbReference>
<organism evidence="3 4">
    <name type="scientific">Methylocystis echinoides</name>
    <dbReference type="NCBI Taxonomy" id="29468"/>
    <lineage>
        <taxon>Bacteria</taxon>
        <taxon>Pseudomonadati</taxon>
        <taxon>Pseudomonadota</taxon>
        <taxon>Alphaproteobacteria</taxon>
        <taxon>Hyphomicrobiales</taxon>
        <taxon>Methylocystaceae</taxon>
        <taxon>Methylocystis</taxon>
    </lineage>
</organism>
<keyword evidence="2" id="KW-0732">Signal</keyword>
<sequence>MARDVVRSRKLRVALAALLGAALTAPAAAAAPAGSGAQSRSNDARTPRQKPNRDPAAAIDLRAPTTLDLAVPADNAPLMRGQLPDPAPPVSAAANFGRPGARQPQPYPPRMRPNPKPFAPATPLPPLEAYSRSYVAKKAPRSRAAANPAPLARPPVTVAAPPVIPKRPKPKVEPNPYDPIGVTLGSVIFYPYVQASGGFDDNPNRLPPEYNPRPSAFIRGEGGVKVKSDWSRHSLQGELRGGYSDYVDYQKASRPDASGQVTARYDVTQDTTIDLLGKTSLDTTRPGAPSLFTGQPQVYITNRPITLGVGVQAGPTQKFGRLALSLRGTYDRVWYQNGLYSDGGTLDLARSSYNDFGGLLRASYEATPDLIPFVEGTFDSRVHDFPTDFNGFYRDSKGYIIRGGAQINVSELVKGEVSGGYGQRDYQDPRLTPLRGPVIDAALIYTPSALTTVTLRGATSMNETTLAYASGALTQSITATLSHDLLRNLNVTATGSYFTNNYQGTYVRERGANIGVKLEYKVTRTVSLRASYMRELLDSSYANADYTANVYLVGLRFQL</sequence>
<dbReference type="InterPro" id="IPR018759">
    <property type="entry name" value="BBP2_2"/>
</dbReference>
<reference evidence="3" key="1">
    <citation type="journal article" date="2023" name="Int. J. Syst. Evol. Microbiol.">
        <title>Methylocystis iwaonis sp. nov., a type II methane-oxidizing bacterium from surface soil of a rice paddy field in Japan, and emended description of the genus Methylocystis (ex Whittenbury et al. 1970) Bowman et al. 1993.</title>
        <authorList>
            <person name="Kaise H."/>
            <person name="Sawadogo J.B."/>
            <person name="Alam M.S."/>
            <person name="Ueno C."/>
            <person name="Dianou D."/>
            <person name="Shinjo R."/>
            <person name="Asakawa S."/>
        </authorList>
    </citation>
    <scope>NUCLEOTIDE SEQUENCE</scope>
    <source>
        <strain evidence="3">LMG27198</strain>
    </source>
</reference>
<protein>
    <recommendedName>
        <fullName evidence="5">Outer membrane beta-barrel protein</fullName>
    </recommendedName>
</protein>
<proteinExistence type="predicted"/>
<evidence type="ECO:0000313" key="4">
    <source>
        <dbReference type="Proteomes" id="UP001144323"/>
    </source>
</evidence>
<dbReference type="InterPro" id="IPR036709">
    <property type="entry name" value="Autotransporte_beta_dom_sf"/>
</dbReference>
<gene>
    <name evidence="3" type="ORF">LMG27198_08450</name>
</gene>
<evidence type="ECO:0000313" key="3">
    <source>
        <dbReference type="EMBL" id="GLI91853.1"/>
    </source>
</evidence>
<dbReference type="SUPFAM" id="SSF103515">
    <property type="entry name" value="Autotransporter"/>
    <property type="match status" value="1"/>
</dbReference>
<dbReference type="Pfam" id="PF10082">
    <property type="entry name" value="BBP2_2"/>
    <property type="match status" value="1"/>
</dbReference>
<evidence type="ECO:0000256" key="2">
    <source>
        <dbReference type="SAM" id="SignalP"/>
    </source>
</evidence>
<keyword evidence="4" id="KW-1185">Reference proteome</keyword>
<feature type="compositionally biased region" description="Low complexity" evidence="1">
    <location>
        <begin position="26"/>
        <end position="37"/>
    </location>
</feature>